<dbReference type="InterPro" id="IPR039143">
    <property type="entry name" value="GNPNAT1-like"/>
</dbReference>
<protein>
    <submittedName>
        <fullName evidence="2">Thioesterase domain-containing protein</fullName>
    </submittedName>
</protein>
<comment type="caution">
    <text evidence="2">The sequence shown here is derived from an EMBL/GenBank/DDBJ whole genome shotgun (WGS) entry which is preliminary data.</text>
</comment>
<dbReference type="RefSeq" id="WP_050659724.1">
    <property type="nucleotide sequence ID" value="NZ_JBLXEP010000007.1"/>
</dbReference>
<organism evidence="2 3">
    <name type="scientific">Gallaecimonas pentaromativorans</name>
    <dbReference type="NCBI Taxonomy" id="584787"/>
    <lineage>
        <taxon>Bacteria</taxon>
        <taxon>Pseudomonadati</taxon>
        <taxon>Pseudomonadota</taxon>
        <taxon>Gammaproteobacteria</taxon>
        <taxon>Enterobacterales</taxon>
        <taxon>Gallaecimonadaceae</taxon>
        <taxon>Gallaecimonas</taxon>
    </lineage>
</organism>
<sequence>MQLCAPLSEQDLIAIYALRWQVLRAPWHQPVGSELDELEAGSWNLMVKDGEAVLATGRLHIGAPGVGHIRYMAVAPGQQGKGLGKLILNGLMTLADSLGLAEVELNARDNALRFYQQAGFELLGPSHTLYGTIPHFKMRKSLAGSQAALARALTGTWHSTIPLAQFMGLEALAFNGEQLVCQAPFEANSNLHGTLFAGSHYALATLTAWGRIWWQLQLQGLEGDIVLAKGDIRYARPAKSAPRMFSLPVASWANLDKLRSGNKARIEVGAVVTEEKQCVSEFQGTFVVLPRH</sequence>
<dbReference type="STRING" id="584787.GCA_001247655_00816"/>
<dbReference type="CDD" id="cd04301">
    <property type="entry name" value="NAT_SF"/>
    <property type="match status" value="1"/>
</dbReference>
<accession>A0A3N1NST8</accession>
<dbReference type="PROSITE" id="PS51186">
    <property type="entry name" value="GNAT"/>
    <property type="match status" value="1"/>
</dbReference>
<dbReference type="InterPro" id="IPR012660">
    <property type="entry name" value="YiiD_C"/>
</dbReference>
<dbReference type="NCBIfam" id="TIGR02447">
    <property type="entry name" value="yiiD_Cterm"/>
    <property type="match status" value="1"/>
</dbReference>
<evidence type="ECO:0000313" key="3">
    <source>
        <dbReference type="Proteomes" id="UP000268033"/>
    </source>
</evidence>
<dbReference type="PANTHER" id="PTHR13355:SF22">
    <property type="entry name" value="SLL0786 PROTEIN"/>
    <property type="match status" value="1"/>
</dbReference>
<proteinExistence type="predicted"/>
<evidence type="ECO:0000313" key="2">
    <source>
        <dbReference type="EMBL" id="ROQ19213.1"/>
    </source>
</evidence>
<dbReference type="EMBL" id="RJUL01000012">
    <property type="protein sequence ID" value="ROQ19213.1"/>
    <property type="molecule type" value="Genomic_DNA"/>
</dbReference>
<evidence type="ECO:0000259" key="1">
    <source>
        <dbReference type="PROSITE" id="PS51186"/>
    </source>
</evidence>
<dbReference type="InterPro" id="IPR016181">
    <property type="entry name" value="Acyl_CoA_acyltransferase"/>
</dbReference>
<dbReference type="AlphaFoldDB" id="A0A3N1NST8"/>
<dbReference type="Gene3D" id="3.40.630.30">
    <property type="match status" value="1"/>
</dbReference>
<dbReference type="Gene3D" id="3.10.129.10">
    <property type="entry name" value="Hotdog Thioesterase"/>
    <property type="match status" value="1"/>
</dbReference>
<dbReference type="Pfam" id="PF09500">
    <property type="entry name" value="YiiD_C"/>
    <property type="match status" value="1"/>
</dbReference>
<dbReference type="InterPro" id="IPR000182">
    <property type="entry name" value="GNAT_dom"/>
</dbReference>
<keyword evidence="3" id="KW-1185">Reference proteome</keyword>
<dbReference type="Pfam" id="PF00583">
    <property type="entry name" value="Acetyltransf_1"/>
    <property type="match status" value="1"/>
</dbReference>
<name>A0A3N1NST8_9GAMM</name>
<gene>
    <name evidence="2" type="ORF">EDC28_112136</name>
</gene>
<dbReference type="InterPro" id="IPR029069">
    <property type="entry name" value="HotDog_dom_sf"/>
</dbReference>
<dbReference type="GO" id="GO:0008080">
    <property type="term" value="F:N-acetyltransferase activity"/>
    <property type="evidence" value="ECO:0007669"/>
    <property type="project" value="TreeGrafter"/>
</dbReference>
<dbReference type="Proteomes" id="UP000268033">
    <property type="component" value="Unassembled WGS sequence"/>
</dbReference>
<reference evidence="2 3" key="1">
    <citation type="submission" date="2018-11" db="EMBL/GenBank/DDBJ databases">
        <title>Genomic Encyclopedia of Type Strains, Phase IV (KMG-IV): sequencing the most valuable type-strain genomes for metagenomic binning, comparative biology and taxonomic classification.</title>
        <authorList>
            <person name="Goeker M."/>
        </authorList>
    </citation>
    <scope>NUCLEOTIDE SEQUENCE [LARGE SCALE GENOMIC DNA]</scope>
    <source>
        <strain evidence="2 3">DSM 21945</strain>
    </source>
</reference>
<dbReference type="SUPFAM" id="SSF54637">
    <property type="entry name" value="Thioesterase/thiol ester dehydrase-isomerase"/>
    <property type="match status" value="1"/>
</dbReference>
<dbReference type="PANTHER" id="PTHR13355">
    <property type="entry name" value="GLUCOSAMINE 6-PHOSPHATE N-ACETYLTRANSFERASE"/>
    <property type="match status" value="1"/>
</dbReference>
<feature type="domain" description="N-acetyltransferase" evidence="1">
    <location>
        <begin position="2"/>
        <end position="143"/>
    </location>
</feature>
<dbReference type="SUPFAM" id="SSF55729">
    <property type="entry name" value="Acyl-CoA N-acyltransferases (Nat)"/>
    <property type="match status" value="1"/>
</dbReference>